<gene>
    <name evidence="2" type="ORF">FD47_GL002455</name>
</gene>
<evidence type="ECO:0000256" key="1">
    <source>
        <dbReference type="ARBA" id="ARBA00007378"/>
    </source>
</evidence>
<dbReference type="InterPro" id="IPR036102">
    <property type="entry name" value="OsmC/Ohrsf"/>
</dbReference>
<protein>
    <submittedName>
        <fullName evidence="2">Peroxiredoxin, Ohr subfamily</fullName>
    </submittedName>
</protein>
<dbReference type="PATRIC" id="fig|1423786.4.peg.2572"/>
<organism evidence="2 3">
    <name type="scientific">Lentilactobacillus parafarraginis DSM 18390 = JCM 14109</name>
    <dbReference type="NCBI Taxonomy" id="1423786"/>
    <lineage>
        <taxon>Bacteria</taxon>
        <taxon>Bacillati</taxon>
        <taxon>Bacillota</taxon>
        <taxon>Bacilli</taxon>
        <taxon>Lactobacillales</taxon>
        <taxon>Lactobacillaceae</taxon>
        <taxon>Lentilactobacillus</taxon>
    </lineage>
</organism>
<dbReference type="Gene3D" id="3.30.300.20">
    <property type="match status" value="1"/>
</dbReference>
<name>A0A0R1YN94_9LACO</name>
<dbReference type="AlphaFoldDB" id="A0A0R1YN94"/>
<reference evidence="2 3" key="1">
    <citation type="journal article" date="2015" name="Genome Announc.">
        <title>Expanding the biotechnology potential of lactobacilli through comparative genomics of 213 strains and associated genera.</title>
        <authorList>
            <person name="Sun Z."/>
            <person name="Harris H.M."/>
            <person name="McCann A."/>
            <person name="Guo C."/>
            <person name="Argimon S."/>
            <person name="Zhang W."/>
            <person name="Yang X."/>
            <person name="Jeffery I.B."/>
            <person name="Cooney J.C."/>
            <person name="Kagawa T.F."/>
            <person name="Liu W."/>
            <person name="Song Y."/>
            <person name="Salvetti E."/>
            <person name="Wrobel A."/>
            <person name="Rasinkangas P."/>
            <person name="Parkhill J."/>
            <person name="Rea M.C."/>
            <person name="O'Sullivan O."/>
            <person name="Ritari J."/>
            <person name="Douillard F.P."/>
            <person name="Paul Ross R."/>
            <person name="Yang R."/>
            <person name="Briner A.E."/>
            <person name="Felis G.E."/>
            <person name="de Vos W.M."/>
            <person name="Barrangou R."/>
            <person name="Klaenhammer T.R."/>
            <person name="Caufield P.W."/>
            <person name="Cui Y."/>
            <person name="Zhang H."/>
            <person name="O'Toole P.W."/>
        </authorList>
    </citation>
    <scope>NUCLEOTIDE SEQUENCE [LARGE SCALE GENOMIC DNA]</scope>
    <source>
        <strain evidence="2 3">DSM 18390</strain>
    </source>
</reference>
<dbReference type="SUPFAM" id="SSF82784">
    <property type="entry name" value="OsmC-like"/>
    <property type="match status" value="1"/>
</dbReference>
<dbReference type="InterPro" id="IPR019953">
    <property type="entry name" value="OHR"/>
</dbReference>
<dbReference type="PANTHER" id="PTHR33797:SF2">
    <property type="entry name" value="ORGANIC HYDROPEROXIDE RESISTANCE PROTEIN-LIKE"/>
    <property type="match status" value="1"/>
</dbReference>
<sequence>MDTRWNDPLYTTTGINSEGLEGHAYVPNGLKVKTSNPLNSHPGTNPEQLLSLSLSTCLEATLEAIEREHHLPHTSEVRVHVAFIGSRASYQFLVHAQIKVAGVDFATAQAMTEEAEHRCPVSKLLANSGNYTVETVTEFTDPK</sequence>
<dbReference type="InterPro" id="IPR003718">
    <property type="entry name" value="OsmC/Ohr_fam"/>
</dbReference>
<dbReference type="EMBL" id="AZFZ01000061">
    <property type="protein sequence ID" value="KRM41369.1"/>
    <property type="molecule type" value="Genomic_DNA"/>
</dbReference>
<comment type="caution">
    <text evidence="2">The sequence shown here is derived from an EMBL/GenBank/DDBJ whole genome shotgun (WGS) entry which is preliminary data.</text>
</comment>
<dbReference type="RefSeq" id="WP_054736040.1">
    <property type="nucleotide sequence ID" value="NZ_AZFZ01000061.1"/>
</dbReference>
<dbReference type="PANTHER" id="PTHR33797">
    <property type="entry name" value="ORGANIC HYDROPEROXIDE RESISTANCE PROTEIN-LIKE"/>
    <property type="match status" value="1"/>
</dbReference>
<comment type="similarity">
    <text evidence="1">Belongs to the OsmC/Ohr family.</text>
</comment>
<evidence type="ECO:0000313" key="3">
    <source>
        <dbReference type="Proteomes" id="UP000051010"/>
    </source>
</evidence>
<dbReference type="Pfam" id="PF02566">
    <property type="entry name" value="OsmC"/>
    <property type="match status" value="1"/>
</dbReference>
<dbReference type="Proteomes" id="UP000051010">
    <property type="component" value="Unassembled WGS sequence"/>
</dbReference>
<proteinExistence type="inferred from homology"/>
<evidence type="ECO:0000313" key="2">
    <source>
        <dbReference type="EMBL" id="KRM41369.1"/>
    </source>
</evidence>
<accession>A0A0R1YN94</accession>
<dbReference type="GO" id="GO:0006979">
    <property type="term" value="P:response to oxidative stress"/>
    <property type="evidence" value="ECO:0007669"/>
    <property type="project" value="InterPro"/>
</dbReference>
<dbReference type="InterPro" id="IPR015946">
    <property type="entry name" value="KH_dom-like_a/b"/>
</dbReference>